<dbReference type="OrthoDB" id="2254984at2759"/>
<name>A0A168K8Y0_MUCCL</name>
<evidence type="ECO:0000313" key="2">
    <source>
        <dbReference type="EMBL" id="OAD02125.1"/>
    </source>
</evidence>
<sequence length="309" mass="34432">MYLLNKQINGQPLPQQGPPPNASLLPIIAKPKTIVQGIDPGVVTTALGIATTSASLFEHVNRFQALYDNDTTMPHPRDSNAHKFTLTANFVNNATLANTDRRARENRTPTLKRKQKNRVKRKVRLKKCYQRKVAKDRVGGNESCLTFVGNWSQSAKYIKGHARRETRRYYQQLGALERDVVLAVDEYKSTVACSSCFKRASKQPHIRDGKLKRIPGAVVCHNIHCPRRLTTGIITINRDGNGAYNIALIGFSRMASTDGLPLPPFRRSSNSNKYSLSNKFLTRQSLVHNQGDARTPTQSGDELEAPSGL</sequence>
<evidence type="ECO:0000256" key="1">
    <source>
        <dbReference type="SAM" id="MobiDB-lite"/>
    </source>
</evidence>
<dbReference type="Proteomes" id="UP000077051">
    <property type="component" value="Unassembled WGS sequence"/>
</dbReference>
<dbReference type="STRING" id="747725.A0A168K8Y0"/>
<protein>
    <submittedName>
        <fullName evidence="2">Uncharacterized protein</fullName>
    </submittedName>
</protein>
<dbReference type="VEuPathDB" id="FungiDB:MUCCIDRAFT_111486"/>
<proteinExistence type="predicted"/>
<keyword evidence="3" id="KW-1185">Reference proteome</keyword>
<dbReference type="AlphaFoldDB" id="A0A168K8Y0"/>
<feature type="region of interest" description="Disordered" evidence="1">
    <location>
        <begin position="290"/>
        <end position="309"/>
    </location>
</feature>
<gene>
    <name evidence="2" type="ORF">MUCCIDRAFT_111486</name>
</gene>
<evidence type="ECO:0000313" key="3">
    <source>
        <dbReference type="Proteomes" id="UP000077051"/>
    </source>
</evidence>
<organism evidence="2 3">
    <name type="scientific">Mucor lusitanicus CBS 277.49</name>
    <dbReference type="NCBI Taxonomy" id="747725"/>
    <lineage>
        <taxon>Eukaryota</taxon>
        <taxon>Fungi</taxon>
        <taxon>Fungi incertae sedis</taxon>
        <taxon>Mucoromycota</taxon>
        <taxon>Mucoromycotina</taxon>
        <taxon>Mucoromycetes</taxon>
        <taxon>Mucorales</taxon>
        <taxon>Mucorineae</taxon>
        <taxon>Mucoraceae</taxon>
        <taxon>Mucor</taxon>
    </lineage>
</organism>
<reference evidence="2 3" key="1">
    <citation type="submission" date="2015-06" db="EMBL/GenBank/DDBJ databases">
        <title>Expansion of signal transduction pathways in fungi by whole-genome duplication.</title>
        <authorList>
            <consortium name="DOE Joint Genome Institute"/>
            <person name="Corrochano L.M."/>
            <person name="Kuo A."/>
            <person name="Marcet-Houben M."/>
            <person name="Polaino S."/>
            <person name="Salamov A."/>
            <person name="Villalobos J.M."/>
            <person name="Alvarez M.I."/>
            <person name="Avalos J."/>
            <person name="Benito E.P."/>
            <person name="Benoit I."/>
            <person name="Burger G."/>
            <person name="Camino L.P."/>
            <person name="Canovas D."/>
            <person name="Cerda-Olmedo E."/>
            <person name="Cheng J.-F."/>
            <person name="Dominguez A."/>
            <person name="Elias M."/>
            <person name="Eslava A.P."/>
            <person name="Glaser F."/>
            <person name="Grimwood J."/>
            <person name="Gutierrez G."/>
            <person name="Heitman J."/>
            <person name="Henrissat B."/>
            <person name="Iturriaga E.A."/>
            <person name="Lang B.F."/>
            <person name="Lavin J.L."/>
            <person name="Lee S."/>
            <person name="Li W."/>
            <person name="Lindquist E."/>
            <person name="Lopez-Garcia S."/>
            <person name="Luque E.M."/>
            <person name="Marcos A.T."/>
            <person name="Martin J."/>
            <person name="Mccluskey K."/>
            <person name="Medina H.R."/>
            <person name="Miralles-Duran A."/>
            <person name="Miyazaki A."/>
            <person name="Munoz-Torres E."/>
            <person name="Oguiza J.A."/>
            <person name="Ohm R."/>
            <person name="Olmedo M."/>
            <person name="Orejas M."/>
            <person name="Ortiz-Castellanos L."/>
            <person name="Pisabarro A.G."/>
            <person name="Rodriguez-Romero J."/>
            <person name="Ruiz-Herrera J."/>
            <person name="Ruiz-Vazquez R."/>
            <person name="Sanz C."/>
            <person name="Schackwitz W."/>
            <person name="Schmutz J."/>
            <person name="Shahriari M."/>
            <person name="Shelest E."/>
            <person name="Silva-Franco F."/>
            <person name="Soanes D."/>
            <person name="Syed K."/>
            <person name="Tagua V.G."/>
            <person name="Talbot N.J."/>
            <person name="Thon M."/>
            <person name="De Vries R.P."/>
            <person name="Wiebenga A."/>
            <person name="Yadav J.S."/>
            <person name="Braun E.L."/>
            <person name="Baker S."/>
            <person name="Garre V."/>
            <person name="Horwitz B."/>
            <person name="Torres-Martinez S."/>
            <person name="Idnurm A."/>
            <person name="Herrera-Estrella A."/>
            <person name="Gabaldon T."/>
            <person name="Grigoriev I.V."/>
        </authorList>
    </citation>
    <scope>NUCLEOTIDE SEQUENCE [LARGE SCALE GENOMIC DNA]</scope>
    <source>
        <strain evidence="2 3">CBS 277.49</strain>
    </source>
</reference>
<dbReference type="EMBL" id="AMYB01000005">
    <property type="protein sequence ID" value="OAD02125.1"/>
    <property type="molecule type" value="Genomic_DNA"/>
</dbReference>
<accession>A0A168K8Y0</accession>
<comment type="caution">
    <text evidence="2">The sequence shown here is derived from an EMBL/GenBank/DDBJ whole genome shotgun (WGS) entry which is preliminary data.</text>
</comment>